<evidence type="ECO:0000313" key="4">
    <source>
        <dbReference type="Proteomes" id="UP000042997"/>
    </source>
</evidence>
<feature type="transmembrane region" description="Helical" evidence="2">
    <location>
        <begin position="56"/>
        <end position="77"/>
    </location>
</feature>
<evidence type="ECO:0000256" key="2">
    <source>
        <dbReference type="SAM" id="Phobius"/>
    </source>
</evidence>
<dbReference type="Proteomes" id="UP000042997">
    <property type="component" value="Unassembled WGS sequence"/>
</dbReference>
<evidence type="ECO:0000313" key="3">
    <source>
        <dbReference type="EMBL" id="CDZ88741.1"/>
    </source>
</evidence>
<feature type="transmembrane region" description="Helical" evidence="2">
    <location>
        <begin position="30"/>
        <end position="50"/>
    </location>
</feature>
<evidence type="ECO:0000256" key="1">
    <source>
        <dbReference type="SAM" id="MobiDB-lite"/>
    </source>
</evidence>
<dbReference type="eggNOG" id="ENOG5031GW9">
    <property type="taxonomic scope" value="Bacteria"/>
</dbReference>
<reference evidence="3 4" key="1">
    <citation type="journal article" date="2014" name="Genome Announc.">
        <title>Draft Genome Sequence of Propane- and Butane-Oxidizing Actinobacterium Rhodococcus ruber IEGM 231.</title>
        <authorList>
            <person name="Ivshina I.B."/>
            <person name="Kuyukina M.S."/>
            <person name="Krivoruchko A.V."/>
            <person name="Barbe V."/>
            <person name="Fischer C."/>
        </authorList>
    </citation>
    <scope>NUCLEOTIDE SEQUENCE [LARGE SCALE GENOMIC DNA]</scope>
</reference>
<keyword evidence="2" id="KW-1133">Transmembrane helix</keyword>
<sequence>MTAPTHSTVRTRAQNATSRRGGASRHDMPWSLPIPAIVLGAAAAAAAPVGAYTGSVLAGVVTAAATTAAVASAALMIRA</sequence>
<accession>A0A098BLZ4</accession>
<keyword evidence="2" id="KW-0812">Transmembrane</keyword>
<proteinExistence type="predicted"/>
<organism evidence="3 4">
    <name type="scientific">Rhodococcus ruber</name>
    <dbReference type="NCBI Taxonomy" id="1830"/>
    <lineage>
        <taxon>Bacteria</taxon>
        <taxon>Bacillati</taxon>
        <taxon>Actinomycetota</taxon>
        <taxon>Actinomycetes</taxon>
        <taxon>Mycobacteriales</taxon>
        <taxon>Nocardiaceae</taxon>
        <taxon>Rhodococcus</taxon>
    </lineage>
</organism>
<feature type="compositionally biased region" description="Polar residues" evidence="1">
    <location>
        <begin position="1"/>
        <end position="18"/>
    </location>
</feature>
<dbReference type="KEGG" id="rrz:CS378_01505"/>
<name>A0A098BLZ4_9NOCA</name>
<dbReference type="RefSeq" id="WP_010592689.1">
    <property type="nucleotide sequence ID" value="NZ_CP024315.1"/>
</dbReference>
<dbReference type="EMBL" id="CCSD01000054">
    <property type="protein sequence ID" value="CDZ88741.1"/>
    <property type="molecule type" value="Genomic_DNA"/>
</dbReference>
<dbReference type="AlphaFoldDB" id="A0A098BLZ4"/>
<gene>
    <name evidence="3" type="ORF">RHRU231_430119</name>
</gene>
<dbReference type="GeneID" id="66835535"/>
<feature type="region of interest" description="Disordered" evidence="1">
    <location>
        <begin position="1"/>
        <end position="27"/>
    </location>
</feature>
<protein>
    <submittedName>
        <fullName evidence="3">Uncharacterized protein</fullName>
    </submittedName>
</protein>
<keyword evidence="2" id="KW-0472">Membrane</keyword>